<keyword evidence="1" id="KW-0732">Signal</keyword>
<dbReference type="RefSeq" id="WP_038062192.1">
    <property type="nucleotide sequence ID" value="NZ_JPSL02000037.1"/>
</dbReference>
<comment type="caution">
    <text evidence="2">The sequence shown here is derived from an EMBL/GenBank/DDBJ whole genome shotgun (WGS) entry which is preliminary data.</text>
</comment>
<evidence type="ECO:0000313" key="3">
    <source>
        <dbReference type="Proteomes" id="UP000030364"/>
    </source>
</evidence>
<accession>A0A0A2WUW1</accession>
<feature type="signal peptide" evidence="1">
    <location>
        <begin position="1"/>
        <end position="16"/>
    </location>
</feature>
<protein>
    <submittedName>
        <fullName evidence="2">Uncharacterized protein</fullName>
    </submittedName>
</protein>
<feature type="chain" id="PRO_5002007804" evidence="1">
    <location>
        <begin position="17"/>
        <end position="114"/>
    </location>
</feature>
<dbReference type="AlphaFoldDB" id="A0A0A2WUW1"/>
<organism evidence="2 3">
    <name type="scientific">Thermus filiformis</name>
    <dbReference type="NCBI Taxonomy" id="276"/>
    <lineage>
        <taxon>Bacteria</taxon>
        <taxon>Thermotogati</taxon>
        <taxon>Deinococcota</taxon>
        <taxon>Deinococci</taxon>
        <taxon>Thermales</taxon>
        <taxon>Thermaceae</taxon>
        <taxon>Thermus</taxon>
    </lineage>
</organism>
<dbReference type="STRING" id="276.THFILI_03650"/>
<dbReference type="OrthoDB" id="32748at2"/>
<proteinExistence type="predicted"/>
<dbReference type="EMBL" id="JPSL02000037">
    <property type="protein sequence ID" value="KGQ22557.2"/>
    <property type="molecule type" value="Genomic_DNA"/>
</dbReference>
<evidence type="ECO:0000313" key="2">
    <source>
        <dbReference type="EMBL" id="KGQ22557.2"/>
    </source>
</evidence>
<gene>
    <name evidence="2" type="ORF">THFILI_03650</name>
</gene>
<sequence length="114" mass="13113">MKRMYALLALAASALALEVGPIRVSAELTFRLFPELVVVERVPEPAGIVVVYQGSRAEAVFRFHDQDLRARGWQRVRYEVKKNEWKAEYRKGRAKASLSVKDKKGRIEVRLKED</sequence>
<name>A0A0A2WUW1_THEFI</name>
<dbReference type="Proteomes" id="UP000030364">
    <property type="component" value="Unassembled WGS sequence"/>
</dbReference>
<reference evidence="2 3" key="1">
    <citation type="journal article" date="2015" name="Genome Announc.">
        <title>Draft Genome Sequence of the Thermophile Thermus filiformis ATCC 43280, Producer of Carotenoid-(Di)glucoside-Branched Fatty Acid (Di)esters and Source of Hyperthermostable Enzymes of Biotechnological Interest.</title>
        <authorList>
            <person name="Mandelli F."/>
            <person name="Oliveira Ramires B."/>
            <person name="Couger M.B."/>
            <person name="Paixao D.A."/>
            <person name="Camilo C.M."/>
            <person name="Polikarpov I."/>
            <person name="Prade R."/>
            <person name="Riano-Pachon D.M."/>
            <person name="Squina F.M."/>
        </authorList>
    </citation>
    <scope>NUCLEOTIDE SEQUENCE [LARGE SCALE GENOMIC DNA]</scope>
    <source>
        <strain evidence="2 3">ATCC 43280</strain>
    </source>
</reference>
<evidence type="ECO:0000256" key="1">
    <source>
        <dbReference type="SAM" id="SignalP"/>
    </source>
</evidence>
<keyword evidence="3" id="KW-1185">Reference proteome</keyword>